<protein>
    <submittedName>
        <fullName evidence="3">3-oxoacyl-[acyl-carrier-protein] reductase</fullName>
    </submittedName>
</protein>
<dbReference type="FunFam" id="3.40.50.720:FF:000084">
    <property type="entry name" value="Short-chain dehydrogenase reductase"/>
    <property type="match status" value="1"/>
</dbReference>
<dbReference type="PRINTS" id="PR00081">
    <property type="entry name" value="GDHRDH"/>
</dbReference>
<dbReference type="Gene3D" id="3.40.50.720">
    <property type="entry name" value="NAD(P)-binding Rossmann-like Domain"/>
    <property type="match status" value="1"/>
</dbReference>
<dbReference type="GO" id="GO:0016616">
    <property type="term" value="F:oxidoreductase activity, acting on the CH-OH group of donors, NAD or NADP as acceptor"/>
    <property type="evidence" value="ECO:0007669"/>
    <property type="project" value="TreeGrafter"/>
</dbReference>
<dbReference type="InterPro" id="IPR036291">
    <property type="entry name" value="NAD(P)-bd_dom_sf"/>
</dbReference>
<dbReference type="RefSeq" id="WP_006336505.1">
    <property type="nucleotide sequence ID" value="NZ_BAHC01000169.1"/>
</dbReference>
<dbReference type="PRINTS" id="PR00080">
    <property type="entry name" value="SDRFAMILY"/>
</dbReference>
<reference evidence="3 4" key="1">
    <citation type="submission" date="2012-08" db="EMBL/GenBank/DDBJ databases">
        <title>Whole genome shotgun sequence of Gordonia rhizosphera NBRC 16068.</title>
        <authorList>
            <person name="Takarada H."/>
            <person name="Isaki S."/>
            <person name="Hosoyama A."/>
            <person name="Tsuchikane K."/>
            <person name="Katsumata H."/>
            <person name="Baba S."/>
            <person name="Ohji S."/>
            <person name="Yamazaki S."/>
            <person name="Fujita N."/>
        </authorList>
    </citation>
    <scope>NUCLEOTIDE SEQUENCE [LARGE SCALE GENOMIC DNA]</scope>
    <source>
        <strain evidence="3 4">NBRC 16068</strain>
    </source>
</reference>
<dbReference type="STRING" id="1108045.GORHZ_169_00010"/>
<dbReference type="EMBL" id="BAHC01000169">
    <property type="protein sequence ID" value="GAB92255.1"/>
    <property type="molecule type" value="Genomic_DNA"/>
</dbReference>
<dbReference type="CDD" id="cd05233">
    <property type="entry name" value="SDR_c"/>
    <property type="match status" value="1"/>
</dbReference>
<dbReference type="AlphaFoldDB" id="K6VZB4"/>
<organism evidence="3 4">
    <name type="scientific">Gordonia rhizosphera NBRC 16068</name>
    <dbReference type="NCBI Taxonomy" id="1108045"/>
    <lineage>
        <taxon>Bacteria</taxon>
        <taxon>Bacillati</taxon>
        <taxon>Actinomycetota</taxon>
        <taxon>Actinomycetes</taxon>
        <taxon>Mycobacteriales</taxon>
        <taxon>Gordoniaceae</taxon>
        <taxon>Gordonia</taxon>
    </lineage>
</organism>
<dbReference type="eggNOG" id="COG1028">
    <property type="taxonomic scope" value="Bacteria"/>
</dbReference>
<accession>K6VZB4</accession>
<dbReference type="InterPro" id="IPR002347">
    <property type="entry name" value="SDR_fam"/>
</dbReference>
<comment type="caution">
    <text evidence="3">The sequence shown here is derived from an EMBL/GenBank/DDBJ whole genome shotgun (WGS) entry which is preliminary data.</text>
</comment>
<evidence type="ECO:0000256" key="1">
    <source>
        <dbReference type="ARBA" id="ARBA00006484"/>
    </source>
</evidence>
<dbReference type="Pfam" id="PF13561">
    <property type="entry name" value="adh_short_C2"/>
    <property type="match status" value="1"/>
</dbReference>
<dbReference type="Proteomes" id="UP000008363">
    <property type="component" value="Unassembled WGS sequence"/>
</dbReference>
<evidence type="ECO:0000313" key="4">
    <source>
        <dbReference type="Proteomes" id="UP000008363"/>
    </source>
</evidence>
<comment type="similarity">
    <text evidence="1">Belongs to the short-chain dehydrogenases/reductases (SDR) family.</text>
</comment>
<dbReference type="PANTHER" id="PTHR42760:SF133">
    <property type="entry name" value="3-OXOACYL-[ACYL-CARRIER-PROTEIN] REDUCTASE"/>
    <property type="match status" value="1"/>
</dbReference>
<dbReference type="SUPFAM" id="SSF51735">
    <property type="entry name" value="NAD(P)-binding Rossmann-fold domains"/>
    <property type="match status" value="1"/>
</dbReference>
<dbReference type="PANTHER" id="PTHR42760">
    <property type="entry name" value="SHORT-CHAIN DEHYDROGENASES/REDUCTASES FAMILY MEMBER"/>
    <property type="match status" value="1"/>
</dbReference>
<sequence>MADELAGRIALVTGAAGDGIGKALAMRLAADGATVVVTDSHPRRVVAAAEAIAEVNGGRAVAKQLDVGDREQIVEVASWVRNEMGPISILVNNAAYNVLGPIFDYDPADWDRVLSVNLSGPWMLSKLAMTQMRDAKVPGVILNISTYAPDVGGEGIEAPYAVSKGGLNVLTRSCAHEGGPYGIRANTLSMGVVTGTRFVDALHPELKESELPKSPLGRLANVTDIVEAGAFLISDRAASITGEIVNVAAGIHMRY</sequence>
<evidence type="ECO:0000313" key="3">
    <source>
        <dbReference type="EMBL" id="GAB92255.1"/>
    </source>
</evidence>
<evidence type="ECO:0000256" key="2">
    <source>
        <dbReference type="ARBA" id="ARBA00023002"/>
    </source>
</evidence>
<gene>
    <name evidence="3" type="primary">fabG</name>
    <name evidence="3" type="ORF">GORHZ_169_00010</name>
</gene>
<keyword evidence="2" id="KW-0560">Oxidoreductase</keyword>
<name>K6VZB4_9ACTN</name>
<keyword evidence="4" id="KW-1185">Reference proteome</keyword>
<proteinExistence type="inferred from homology"/>